<name>A0A6M5UFP5_9MICO</name>
<evidence type="ECO:0000313" key="3">
    <source>
        <dbReference type="EMBL" id="QJW36111.1"/>
    </source>
</evidence>
<dbReference type="InterPro" id="IPR006619">
    <property type="entry name" value="PGRP_domain_met/bac"/>
</dbReference>
<dbReference type="GO" id="GO:0008270">
    <property type="term" value="F:zinc ion binding"/>
    <property type="evidence" value="ECO:0007669"/>
    <property type="project" value="InterPro"/>
</dbReference>
<comment type="similarity">
    <text evidence="1">Belongs to the N-acetylmuramoyl-L-alanine amidase 2 family.</text>
</comment>
<dbReference type="Pfam" id="PF01510">
    <property type="entry name" value="Amidase_2"/>
    <property type="match status" value="1"/>
</dbReference>
<dbReference type="PANTHER" id="PTHR11022">
    <property type="entry name" value="PEPTIDOGLYCAN RECOGNITION PROTEIN"/>
    <property type="match status" value="1"/>
</dbReference>
<dbReference type="EMBL" id="CP052757">
    <property type="protein sequence ID" value="QJW36111.1"/>
    <property type="molecule type" value="Genomic_DNA"/>
</dbReference>
<dbReference type="GO" id="GO:0009253">
    <property type="term" value="P:peptidoglycan catabolic process"/>
    <property type="evidence" value="ECO:0007669"/>
    <property type="project" value="InterPro"/>
</dbReference>
<organism evidence="3 4">
    <name type="scientific">Cellulosimicrobium protaetiae</name>
    <dbReference type="NCBI Taxonomy" id="2587808"/>
    <lineage>
        <taxon>Bacteria</taxon>
        <taxon>Bacillati</taxon>
        <taxon>Actinomycetota</taxon>
        <taxon>Actinomycetes</taxon>
        <taxon>Micrococcales</taxon>
        <taxon>Promicromonosporaceae</taxon>
        <taxon>Cellulosimicrobium</taxon>
    </lineage>
</organism>
<dbReference type="SMART" id="SM00701">
    <property type="entry name" value="PGRP"/>
    <property type="match status" value="1"/>
</dbReference>
<dbReference type="KEGG" id="cprt:FIC82_007755"/>
<dbReference type="Proteomes" id="UP000451354">
    <property type="component" value="Chromosome"/>
</dbReference>
<dbReference type="OrthoDB" id="514320at2"/>
<dbReference type="CDD" id="cd06583">
    <property type="entry name" value="PGRP"/>
    <property type="match status" value="1"/>
</dbReference>
<protein>
    <recommendedName>
        <fullName evidence="2">Peptidoglycan recognition protein family domain-containing protein</fullName>
    </recommendedName>
</protein>
<dbReference type="InterPro" id="IPR036505">
    <property type="entry name" value="Amidase/PGRP_sf"/>
</dbReference>
<dbReference type="InterPro" id="IPR015510">
    <property type="entry name" value="PGRP"/>
</dbReference>
<keyword evidence="4" id="KW-1185">Reference proteome</keyword>
<dbReference type="RefSeq" id="WP_154798166.1">
    <property type="nucleotide sequence ID" value="NZ_CP052757.1"/>
</dbReference>
<gene>
    <name evidence="3" type="ORF">FIC82_007755</name>
</gene>
<evidence type="ECO:0000259" key="2">
    <source>
        <dbReference type="SMART" id="SM00701"/>
    </source>
</evidence>
<reference evidence="3 4" key="1">
    <citation type="journal article" date="2022" name="Int. J. Syst. Evol. Microbiol.">
        <title>Cellulosimicrobium protaetiae sp. nov., isolated from the gut of the larva of Protaetia brevitarsis seulensis.</title>
        <authorList>
            <person name="Le Han H."/>
            <person name="Nguyen T.T.H."/>
            <person name="Li Z."/>
            <person name="Shin N.R."/>
            <person name="Kim S.G."/>
        </authorList>
    </citation>
    <scope>NUCLEOTIDE SEQUENCE [LARGE SCALE GENOMIC DNA]</scope>
    <source>
        <strain evidence="3 4">BI34</strain>
    </source>
</reference>
<proteinExistence type="inferred from homology"/>
<dbReference type="Pfam" id="PF08310">
    <property type="entry name" value="LGFP"/>
    <property type="match status" value="4"/>
</dbReference>
<evidence type="ECO:0000256" key="1">
    <source>
        <dbReference type="ARBA" id="ARBA00007553"/>
    </source>
</evidence>
<dbReference type="PANTHER" id="PTHR11022:SF41">
    <property type="entry name" value="PEPTIDOGLYCAN-RECOGNITION PROTEIN LC-RELATED"/>
    <property type="match status" value="1"/>
</dbReference>
<dbReference type="InterPro" id="IPR013207">
    <property type="entry name" value="LGFP"/>
</dbReference>
<evidence type="ECO:0000313" key="4">
    <source>
        <dbReference type="Proteomes" id="UP000451354"/>
    </source>
</evidence>
<accession>A0A6M5UFP5</accession>
<dbReference type="InterPro" id="IPR002502">
    <property type="entry name" value="Amidase_domain"/>
</dbReference>
<dbReference type="Gene3D" id="3.40.80.10">
    <property type="entry name" value="Peptidoglycan recognition protein-like"/>
    <property type="match status" value="1"/>
</dbReference>
<dbReference type="AlphaFoldDB" id="A0A6M5UFP5"/>
<sequence length="711" mass="74135">MVSADGLAHPDVPAQSPDTDIAEIPLESEAVVPQEAAGDVPTDLGAAAALDDEPLLDTVDARQVDVAGADLVGVTWTGPGPDRVEVRSQSTAGRWSDWTVLEGEQDPDGDSGGTDPWWTGGSASVEVRAWRDGSSVAEELSVAAISTAVTSVDRDLAAQAPSAGVASGGRGSSVGSPAPSTLAFAPAPAMPAVITRAQWGADPALMTWTPQYANSTLAAVLHHTAGSNTYTPAQSPGIVRGIYAYHAVSRGWGDIGYNVLVDQYGQIFEGRAGALSLPVTAAHAGGFNTGTFGVSMMGDYSSVAPSAAMRESVARIIAWKLGGSYHFGAWEIERYTTPGHSTSKFSPGQVVQIYRILAHRDVAYTSCPGNAGYSILPWLRNRVTELTASARTQIWSNWNRLGGFGGAWGAVHQVETDVSGGSAAYFSAGYTVTYQPSVGVHQISPRIRPGWIAGGGLGAAGFPTTFEFAVGDGRGRAQEFRGAGSVIYSPTTGSRWLSGALRSEWWRTGGATGSLGYPTRSQGAVGDGRGLFLEFEKSGSIVWTPTTGARTIAGPTRSYWWSRGGATGGLGYPTTSQARTNDGRGVQTDFEKGVTVVWSEATGAHSVWTTIRDKWRQAGAAATVGLPDAEPVNFRTRAGGYSSFSTGSLIVWSSGTGARLVPQAFKDAWRARNAERGYLGLPVSDPQVSGSTTTQRFEGGTLVLSGGVVTG</sequence>
<dbReference type="GO" id="GO:0008745">
    <property type="term" value="F:N-acetylmuramoyl-L-alanine amidase activity"/>
    <property type="evidence" value="ECO:0007669"/>
    <property type="project" value="InterPro"/>
</dbReference>
<dbReference type="SUPFAM" id="SSF55846">
    <property type="entry name" value="N-acetylmuramoyl-L-alanine amidase-like"/>
    <property type="match status" value="1"/>
</dbReference>
<feature type="domain" description="Peptidoglycan recognition protein family" evidence="2">
    <location>
        <begin position="191"/>
        <end position="363"/>
    </location>
</feature>